<organism evidence="1 2">
    <name type="scientific">Ruminococcus albus</name>
    <dbReference type="NCBI Taxonomy" id="1264"/>
    <lineage>
        <taxon>Bacteria</taxon>
        <taxon>Bacillati</taxon>
        <taxon>Bacillota</taxon>
        <taxon>Clostridia</taxon>
        <taxon>Eubacteriales</taxon>
        <taxon>Oscillospiraceae</taxon>
        <taxon>Ruminococcus</taxon>
    </lineage>
</organism>
<evidence type="ECO:0000313" key="1">
    <source>
        <dbReference type="EMBL" id="SEL19967.1"/>
    </source>
</evidence>
<sequence>MEDMMSRIQDVLSDEESMKQLRELAGMLSSDKPDVTPATTAVQSDANSIDTVKLMQLGKILQTASKDDDHIRLMTALRPLLKEETRAKLDRVIKIYRLMNIYPALKESGLGGGGLLGII</sequence>
<protein>
    <submittedName>
        <fullName evidence="1">Uncharacterized protein</fullName>
    </submittedName>
</protein>
<evidence type="ECO:0000313" key="2">
    <source>
        <dbReference type="Proteomes" id="UP000186015"/>
    </source>
</evidence>
<dbReference type="AlphaFoldDB" id="A0A1H7NAM7"/>
<gene>
    <name evidence="1" type="ORF">SAMN05216469_11449</name>
</gene>
<name>A0A1H7NAM7_RUMAL</name>
<proteinExistence type="predicted"/>
<dbReference type="EMBL" id="FOAT01000014">
    <property type="protein sequence ID" value="SEL19967.1"/>
    <property type="molecule type" value="Genomic_DNA"/>
</dbReference>
<dbReference type="RefSeq" id="WP_074834783.1">
    <property type="nucleotide sequence ID" value="NZ_FOAT01000014.1"/>
</dbReference>
<reference evidence="1 2" key="1">
    <citation type="submission" date="2016-10" db="EMBL/GenBank/DDBJ databases">
        <authorList>
            <person name="de Groot N.N."/>
        </authorList>
    </citation>
    <scope>NUCLEOTIDE SEQUENCE [LARGE SCALE GENOMIC DNA]</scope>
    <source>
        <strain evidence="1 2">KH2T6</strain>
    </source>
</reference>
<dbReference type="Proteomes" id="UP000186015">
    <property type="component" value="Unassembled WGS sequence"/>
</dbReference>
<accession>A0A1H7NAM7</accession>
<dbReference type="OrthoDB" id="1822635at2"/>